<feature type="domain" description="PAC" evidence="21">
    <location>
        <begin position="206"/>
        <end position="257"/>
    </location>
</feature>
<evidence type="ECO:0000256" key="14">
    <source>
        <dbReference type="ARBA" id="ARBA00064003"/>
    </source>
</evidence>
<accession>T0JBQ4</accession>
<dbReference type="AlphaFoldDB" id="T0JBQ4"/>
<dbReference type="PANTHER" id="PTHR45339:SF1">
    <property type="entry name" value="HYBRID SIGNAL TRANSDUCTION HISTIDINE KINASE J"/>
    <property type="match status" value="1"/>
</dbReference>
<dbReference type="EC" id="2.7.13.3" evidence="3"/>
<dbReference type="eggNOG" id="COG5002">
    <property type="taxonomic scope" value="Bacteria"/>
</dbReference>
<dbReference type="SMART" id="SM00388">
    <property type="entry name" value="HisKA"/>
    <property type="match status" value="1"/>
</dbReference>
<dbReference type="InterPro" id="IPR003661">
    <property type="entry name" value="HisK_dim/P_dom"/>
</dbReference>
<feature type="domain" description="Response regulatory" evidence="19">
    <location>
        <begin position="920"/>
        <end position="1036"/>
    </location>
</feature>
<dbReference type="PANTHER" id="PTHR45339">
    <property type="entry name" value="HYBRID SIGNAL TRANSDUCTION HISTIDINE KINASE J"/>
    <property type="match status" value="1"/>
</dbReference>
<sequence>MKNKFKAIFDAQHNIVLVTKGGKRLTEANQAFLDFFGYENIKEFMTHNNCVCEHFIEEKGYLKTNMGALNWIEYIFSNPEKKHLVKMKKENEIYTFKVFAQKITENYFTKDEIVVTFIDITKELKQKQLLEKNTSLNQVLLDNGAVAILLASSKREIIELNKRACEMFGFEKDELIGKSFEIIHASSSSFREFTSEYKKLIDSNITNIEYKFKTKDNRIIWCEVFGTPLDRDDLNKGVIWSLIDITQKKSAQSELEIERKLFSGGPVVVVEWEPSENWPINYISQNSKSVLGFSKDEMLSRDFVFSDLIHRDDISRITKEVSNYISNGANVYEQSYRLKLKSGKYRWFYDFTQLLRDSKGDVVAIRGYIFDQTQLKETKKLLYNEKKRLENIIDGTNIGTWEYNIQTGDVDVNEKWASMIGYTISELSPLSIDTWNKLTHSDDLIQSNKKLMECLEKKSDFYESKCRLKHKDGHWVWVLDRGKVIEWDRDKKALKMAGTHSFIDNEERLKLEVLQSKEMLQELFDNMKSGVAIYEAYNDGEDFVFKDINKASLIMDNLAKEDAIGKRVTEVFPMVKKMGLFDIFKRVYETGISEYHPISFYEDEKLSVYRENFVYRISTKEVIAIYNDETQKVLDKIELEKSAKKAELANEAKSRFLANMSHEIRTPMNAIIGLSELMQDTSLDTKQQDLISKISGSSKMLLGIINDILDYSKIEAGHLKLELEAFELENIFMRLRVIFSDSFEKKGLELCFLSRADVPSVIVSDELRIAQALTNFLSNAYKFTEEGSIKVSVELKQKLSPTKALLCFSVEDEGIGMNKEQLSKLFKAFVQADASTTRKYGGTGLGLVISKKIIEAMGGRVEVDSKEGVGSRFSFEIEVEVKEWQEESNKKDRDFKVVAFDDILKKHEKILELPDLSGLKILLVEDNKINQEVATMMLQRVGIEVFVAQNGQEAVYEYKEYQDDYDLILMDMQMPIMGGEEATRLIREFDKVVPIVALTAASTIEDRQKALDATMNEHLSKPIDSDKLYLIIKELCKDKIFKNSSGAIILDKDFLQNSIGSEKLSKRILVKFKEQLDSEFKDIVLKLKIKDEEAKMDIHALRGMSGNLGAKALSEICKKIEESFDLGIKSSDIKNLETILSKTKDELTRLTQEEIEIEISSIKDTKECKEELIKLKELLFESSVIDDVFFNNIYLFLKDKVTQDRLKELKDSVQDLEYDRAIEVVESLLKEST</sequence>
<proteinExistence type="predicted"/>
<protein>
    <recommendedName>
        <fullName evidence="15">Sensory/regulatory protein RpfC</fullName>
        <ecNumber evidence="3">2.7.13.3</ecNumber>
    </recommendedName>
</protein>
<dbReference type="InterPro" id="IPR036097">
    <property type="entry name" value="HisK_dim/P_sf"/>
</dbReference>
<dbReference type="CDD" id="cd00130">
    <property type="entry name" value="PAS"/>
    <property type="match status" value="3"/>
</dbReference>
<dbReference type="InterPro" id="IPR004358">
    <property type="entry name" value="Sig_transdc_His_kin-like_C"/>
</dbReference>
<dbReference type="SUPFAM" id="SSF47384">
    <property type="entry name" value="Homodimeric domain of signal transducing histidine kinase"/>
    <property type="match status" value="1"/>
</dbReference>
<dbReference type="Pfam" id="PF01627">
    <property type="entry name" value="Hpt"/>
    <property type="match status" value="1"/>
</dbReference>
<evidence type="ECO:0000256" key="8">
    <source>
        <dbReference type="ARBA" id="ARBA00022741"/>
    </source>
</evidence>
<dbReference type="InterPro" id="IPR035965">
    <property type="entry name" value="PAS-like_dom_sf"/>
</dbReference>
<dbReference type="EMBL" id="AUPZ01000013">
    <property type="protein sequence ID" value="EQB35511.1"/>
    <property type="molecule type" value="Genomic_DNA"/>
</dbReference>
<dbReference type="CDD" id="cd16922">
    <property type="entry name" value="HATPase_EvgS-ArcB-TorS-like"/>
    <property type="match status" value="1"/>
</dbReference>
<evidence type="ECO:0000259" key="20">
    <source>
        <dbReference type="PROSITE" id="PS50112"/>
    </source>
</evidence>
<dbReference type="SUPFAM" id="SSF52172">
    <property type="entry name" value="CheY-like"/>
    <property type="match status" value="1"/>
</dbReference>
<dbReference type="PROSITE" id="PS50113">
    <property type="entry name" value="PAC"/>
    <property type="match status" value="2"/>
</dbReference>
<gene>
    <name evidence="23" type="ORF">M947_09510</name>
</gene>
<evidence type="ECO:0000256" key="12">
    <source>
        <dbReference type="ARBA" id="ARBA00023012"/>
    </source>
</evidence>
<dbReference type="FunFam" id="1.10.287.130:FF:000002">
    <property type="entry name" value="Two-component osmosensing histidine kinase"/>
    <property type="match status" value="1"/>
</dbReference>
<dbReference type="InterPro" id="IPR000014">
    <property type="entry name" value="PAS"/>
</dbReference>
<dbReference type="SMART" id="SM00091">
    <property type="entry name" value="PAS"/>
    <property type="match status" value="5"/>
</dbReference>
<dbReference type="Pfam" id="PF00072">
    <property type="entry name" value="Response_reg"/>
    <property type="match status" value="1"/>
</dbReference>
<evidence type="ECO:0000259" key="22">
    <source>
        <dbReference type="PROSITE" id="PS50894"/>
    </source>
</evidence>
<keyword evidence="9" id="KW-0418">Kinase</keyword>
<dbReference type="Gene3D" id="1.20.120.160">
    <property type="entry name" value="HPT domain"/>
    <property type="match status" value="1"/>
</dbReference>
<evidence type="ECO:0000313" key="24">
    <source>
        <dbReference type="Proteomes" id="UP000015520"/>
    </source>
</evidence>
<dbReference type="Gene3D" id="1.10.287.130">
    <property type="match status" value="1"/>
</dbReference>
<dbReference type="Pfam" id="PF00512">
    <property type="entry name" value="HisKA"/>
    <property type="match status" value="1"/>
</dbReference>
<dbReference type="NCBIfam" id="TIGR00229">
    <property type="entry name" value="sensory_box"/>
    <property type="match status" value="3"/>
</dbReference>
<feature type="modified residue" description="Phosphohistidine" evidence="16">
    <location>
        <position position="1099"/>
    </location>
</feature>
<dbReference type="SMART" id="SM00448">
    <property type="entry name" value="REC"/>
    <property type="match status" value="1"/>
</dbReference>
<evidence type="ECO:0000256" key="11">
    <source>
        <dbReference type="ARBA" id="ARBA00022989"/>
    </source>
</evidence>
<dbReference type="PROSITE" id="PS50112">
    <property type="entry name" value="PAS"/>
    <property type="match status" value="2"/>
</dbReference>
<keyword evidence="7" id="KW-0812">Transmembrane</keyword>
<keyword evidence="11" id="KW-1133">Transmembrane helix</keyword>
<dbReference type="SMART" id="SM00086">
    <property type="entry name" value="PAC"/>
    <property type="match status" value="3"/>
</dbReference>
<evidence type="ECO:0000256" key="15">
    <source>
        <dbReference type="ARBA" id="ARBA00068150"/>
    </source>
</evidence>
<feature type="domain" description="Histidine kinase" evidence="18">
    <location>
        <begin position="659"/>
        <end position="881"/>
    </location>
</feature>
<evidence type="ECO:0000256" key="1">
    <source>
        <dbReference type="ARBA" id="ARBA00000085"/>
    </source>
</evidence>
<dbReference type="InterPro" id="IPR005467">
    <property type="entry name" value="His_kinase_dom"/>
</dbReference>
<dbReference type="PATRIC" id="fig|1172190.3.peg.1840"/>
<dbReference type="CDD" id="cd17546">
    <property type="entry name" value="REC_hyHK_CKI1_RcsC-like"/>
    <property type="match status" value="1"/>
</dbReference>
<dbReference type="Pfam" id="PF08447">
    <property type="entry name" value="PAS_3"/>
    <property type="match status" value="2"/>
</dbReference>
<evidence type="ECO:0000256" key="10">
    <source>
        <dbReference type="ARBA" id="ARBA00022840"/>
    </source>
</evidence>
<organism evidence="23 24">
    <name type="scientific">Sulfurimonas hongkongensis</name>
    <dbReference type="NCBI Taxonomy" id="1172190"/>
    <lineage>
        <taxon>Bacteria</taxon>
        <taxon>Pseudomonadati</taxon>
        <taxon>Campylobacterota</taxon>
        <taxon>Epsilonproteobacteria</taxon>
        <taxon>Campylobacterales</taxon>
        <taxon>Sulfurimonadaceae</taxon>
        <taxon>Sulfurimonas</taxon>
    </lineage>
</organism>
<dbReference type="InterPro" id="IPR001789">
    <property type="entry name" value="Sig_transdc_resp-reg_receiver"/>
</dbReference>
<comment type="subcellular location">
    <subcellularLocation>
        <location evidence="2">Cell membrane</location>
        <topology evidence="2">Multi-pass membrane protein</topology>
    </subcellularLocation>
</comment>
<dbReference type="InterPro" id="IPR008207">
    <property type="entry name" value="Sig_transdc_His_kin_Hpt_dom"/>
</dbReference>
<evidence type="ECO:0000256" key="9">
    <source>
        <dbReference type="ARBA" id="ARBA00022777"/>
    </source>
</evidence>
<evidence type="ECO:0000259" key="19">
    <source>
        <dbReference type="PROSITE" id="PS50110"/>
    </source>
</evidence>
<dbReference type="InterPro" id="IPR000700">
    <property type="entry name" value="PAS-assoc_C"/>
</dbReference>
<dbReference type="SMART" id="SM00387">
    <property type="entry name" value="HATPase_c"/>
    <property type="match status" value="1"/>
</dbReference>
<dbReference type="Proteomes" id="UP000015520">
    <property type="component" value="Unassembled WGS sequence"/>
</dbReference>
<dbReference type="RefSeq" id="WP_021288150.1">
    <property type="nucleotide sequence ID" value="NZ_AUPZ01000013.1"/>
</dbReference>
<keyword evidence="24" id="KW-1185">Reference proteome</keyword>
<name>T0JBQ4_9BACT</name>
<dbReference type="Gene3D" id="3.30.565.10">
    <property type="entry name" value="Histidine kinase-like ATPase, C-terminal domain"/>
    <property type="match status" value="1"/>
</dbReference>
<dbReference type="InterPro" id="IPR001610">
    <property type="entry name" value="PAC"/>
</dbReference>
<dbReference type="STRING" id="1172190.M947_09510"/>
<keyword evidence="13" id="KW-0472">Membrane</keyword>
<dbReference type="SUPFAM" id="SSF55785">
    <property type="entry name" value="PYP-like sensor domain (PAS domain)"/>
    <property type="match status" value="3"/>
</dbReference>
<dbReference type="InterPro" id="IPR013655">
    <property type="entry name" value="PAS_fold_3"/>
</dbReference>
<dbReference type="PROSITE" id="PS50110">
    <property type="entry name" value="RESPONSE_REGULATORY"/>
    <property type="match status" value="1"/>
</dbReference>
<dbReference type="GO" id="GO:0005524">
    <property type="term" value="F:ATP binding"/>
    <property type="evidence" value="ECO:0007669"/>
    <property type="project" value="UniProtKB-KW"/>
</dbReference>
<evidence type="ECO:0000256" key="6">
    <source>
        <dbReference type="ARBA" id="ARBA00022679"/>
    </source>
</evidence>
<dbReference type="FunFam" id="3.30.565.10:FF:000010">
    <property type="entry name" value="Sensor histidine kinase RcsC"/>
    <property type="match status" value="1"/>
</dbReference>
<evidence type="ECO:0000256" key="2">
    <source>
        <dbReference type="ARBA" id="ARBA00004651"/>
    </source>
</evidence>
<dbReference type="PROSITE" id="PS50894">
    <property type="entry name" value="HPT"/>
    <property type="match status" value="1"/>
</dbReference>
<feature type="domain" description="HPt" evidence="22">
    <location>
        <begin position="1061"/>
        <end position="1154"/>
    </location>
</feature>
<dbReference type="GO" id="GO:0005886">
    <property type="term" value="C:plasma membrane"/>
    <property type="evidence" value="ECO:0007669"/>
    <property type="project" value="UniProtKB-SubCell"/>
</dbReference>
<dbReference type="Gene3D" id="3.40.50.2300">
    <property type="match status" value="1"/>
</dbReference>
<comment type="caution">
    <text evidence="23">The sequence shown here is derived from an EMBL/GenBank/DDBJ whole genome shotgun (WGS) entry which is preliminary data.</text>
</comment>
<dbReference type="PROSITE" id="PS50109">
    <property type="entry name" value="HIS_KIN"/>
    <property type="match status" value="1"/>
</dbReference>
<dbReference type="SUPFAM" id="SSF47226">
    <property type="entry name" value="Histidine-containing phosphotransfer domain, HPT domain"/>
    <property type="match status" value="1"/>
</dbReference>
<comment type="catalytic activity">
    <reaction evidence="1">
        <text>ATP + protein L-histidine = ADP + protein N-phospho-L-histidine.</text>
        <dbReference type="EC" id="2.7.13.3"/>
    </reaction>
</comment>
<dbReference type="PRINTS" id="PR00344">
    <property type="entry name" value="BCTRLSENSOR"/>
</dbReference>
<keyword evidence="6" id="KW-0808">Transferase</keyword>
<evidence type="ECO:0000256" key="5">
    <source>
        <dbReference type="ARBA" id="ARBA00022553"/>
    </source>
</evidence>
<dbReference type="OrthoDB" id="5372021at2"/>
<reference evidence="23 24" key="1">
    <citation type="submission" date="2013-07" db="EMBL/GenBank/DDBJ databases">
        <title>Sulfurimonas hongkongensis AST-10 Genome Sequencing.</title>
        <authorList>
            <person name="Cai L."/>
            <person name="Zhang T."/>
        </authorList>
    </citation>
    <scope>NUCLEOTIDE SEQUENCE [LARGE SCALE GENOMIC DNA]</scope>
    <source>
        <strain evidence="23 24">AST-10</strain>
    </source>
</reference>
<keyword evidence="10" id="KW-0067">ATP-binding</keyword>
<evidence type="ECO:0000259" key="21">
    <source>
        <dbReference type="PROSITE" id="PS50113"/>
    </source>
</evidence>
<dbReference type="CDD" id="cd00082">
    <property type="entry name" value="HisKA"/>
    <property type="match status" value="1"/>
</dbReference>
<evidence type="ECO:0000313" key="23">
    <source>
        <dbReference type="EMBL" id="EQB35511.1"/>
    </source>
</evidence>
<dbReference type="Gene3D" id="3.30.450.20">
    <property type="entry name" value="PAS domain"/>
    <property type="match status" value="4"/>
</dbReference>
<dbReference type="Pfam" id="PF13426">
    <property type="entry name" value="PAS_9"/>
    <property type="match status" value="1"/>
</dbReference>
<evidence type="ECO:0000256" key="17">
    <source>
        <dbReference type="PROSITE-ProRule" id="PRU00169"/>
    </source>
</evidence>
<evidence type="ECO:0000256" key="13">
    <source>
        <dbReference type="ARBA" id="ARBA00023136"/>
    </source>
</evidence>
<evidence type="ECO:0000256" key="16">
    <source>
        <dbReference type="PROSITE-ProRule" id="PRU00110"/>
    </source>
</evidence>
<evidence type="ECO:0000256" key="4">
    <source>
        <dbReference type="ARBA" id="ARBA00022475"/>
    </source>
</evidence>
<keyword evidence="8" id="KW-0547">Nucleotide-binding</keyword>
<evidence type="ECO:0000256" key="7">
    <source>
        <dbReference type="ARBA" id="ARBA00022692"/>
    </source>
</evidence>
<evidence type="ECO:0000259" key="18">
    <source>
        <dbReference type="PROSITE" id="PS50109"/>
    </source>
</evidence>
<dbReference type="InterPro" id="IPR011006">
    <property type="entry name" value="CheY-like_superfamily"/>
</dbReference>
<dbReference type="Pfam" id="PF13188">
    <property type="entry name" value="PAS_8"/>
    <property type="match status" value="1"/>
</dbReference>
<dbReference type="SUPFAM" id="SSF55874">
    <property type="entry name" value="ATPase domain of HSP90 chaperone/DNA topoisomerase II/histidine kinase"/>
    <property type="match status" value="1"/>
</dbReference>
<dbReference type="Pfam" id="PF02518">
    <property type="entry name" value="HATPase_c"/>
    <property type="match status" value="1"/>
</dbReference>
<dbReference type="InterPro" id="IPR003594">
    <property type="entry name" value="HATPase_dom"/>
</dbReference>
<dbReference type="InterPro" id="IPR036641">
    <property type="entry name" value="HPT_dom_sf"/>
</dbReference>
<comment type="subunit">
    <text evidence="14">At low DSF concentrations, interacts with RpfF.</text>
</comment>
<feature type="domain" description="PAS" evidence="20">
    <location>
        <begin position="280"/>
        <end position="328"/>
    </location>
</feature>
<keyword evidence="5 17" id="KW-0597">Phosphoprotein</keyword>
<feature type="modified residue" description="4-aspartylphosphate" evidence="17">
    <location>
        <position position="971"/>
    </location>
</feature>
<keyword evidence="4" id="KW-1003">Cell membrane</keyword>
<dbReference type="InterPro" id="IPR036890">
    <property type="entry name" value="HATPase_C_sf"/>
</dbReference>
<keyword evidence="12" id="KW-0902">Two-component regulatory system</keyword>
<evidence type="ECO:0000256" key="3">
    <source>
        <dbReference type="ARBA" id="ARBA00012438"/>
    </source>
</evidence>
<feature type="domain" description="PAC" evidence="21">
    <location>
        <begin position="332"/>
        <end position="384"/>
    </location>
</feature>
<dbReference type="GO" id="GO:0000155">
    <property type="term" value="F:phosphorelay sensor kinase activity"/>
    <property type="evidence" value="ECO:0007669"/>
    <property type="project" value="InterPro"/>
</dbReference>
<feature type="domain" description="PAS" evidence="20">
    <location>
        <begin position="133"/>
        <end position="184"/>
    </location>
</feature>